<gene>
    <name evidence="1" type="ORF">DPEC_G00145630</name>
</gene>
<sequence length="195" mass="20772">MVVKKLMMSACELTGPGFGLSVALIVFLQSTTAQNYATLPGNISVAVGKTATLQCGVVNSSGQLNFTLYGSRGNTTLLCPGGTTEYLAGQSIKGYCSNAGNEYLAIWLISVTSILDDNTRVVCKTPGQPEVDGYLMVYADVSNFGTLIGCVIGGFFGILIVFGLAYVVVRRSERLQRCFRGNDSEDDDTTMVTKD</sequence>
<reference evidence="1" key="1">
    <citation type="submission" date="2021-05" db="EMBL/GenBank/DDBJ databases">
        <authorList>
            <person name="Pan Q."/>
            <person name="Jouanno E."/>
            <person name="Zahm M."/>
            <person name="Klopp C."/>
            <person name="Cabau C."/>
            <person name="Louis A."/>
            <person name="Berthelot C."/>
            <person name="Parey E."/>
            <person name="Roest Crollius H."/>
            <person name="Montfort J."/>
            <person name="Robinson-Rechavi M."/>
            <person name="Bouchez O."/>
            <person name="Lampietro C."/>
            <person name="Lopez Roques C."/>
            <person name="Donnadieu C."/>
            <person name="Postlethwait J."/>
            <person name="Bobe J."/>
            <person name="Dillon D."/>
            <person name="Chandos A."/>
            <person name="von Hippel F."/>
            <person name="Guiguen Y."/>
        </authorList>
    </citation>
    <scope>NUCLEOTIDE SEQUENCE</scope>
    <source>
        <strain evidence="1">YG-Jan2019</strain>
    </source>
</reference>
<name>A0ACC2GNX9_DALPE</name>
<organism evidence="1 2">
    <name type="scientific">Dallia pectoralis</name>
    <name type="common">Alaska blackfish</name>
    <dbReference type="NCBI Taxonomy" id="75939"/>
    <lineage>
        <taxon>Eukaryota</taxon>
        <taxon>Metazoa</taxon>
        <taxon>Chordata</taxon>
        <taxon>Craniata</taxon>
        <taxon>Vertebrata</taxon>
        <taxon>Euteleostomi</taxon>
        <taxon>Actinopterygii</taxon>
        <taxon>Neopterygii</taxon>
        <taxon>Teleostei</taxon>
        <taxon>Protacanthopterygii</taxon>
        <taxon>Esociformes</taxon>
        <taxon>Umbridae</taxon>
        <taxon>Dallia</taxon>
    </lineage>
</organism>
<protein>
    <submittedName>
        <fullName evidence="1">Uncharacterized protein</fullName>
    </submittedName>
</protein>
<evidence type="ECO:0000313" key="1">
    <source>
        <dbReference type="EMBL" id="KAJ8005342.1"/>
    </source>
</evidence>
<proteinExistence type="predicted"/>
<comment type="caution">
    <text evidence="1">The sequence shown here is derived from an EMBL/GenBank/DDBJ whole genome shotgun (WGS) entry which is preliminary data.</text>
</comment>
<keyword evidence="2" id="KW-1185">Reference proteome</keyword>
<dbReference type="Proteomes" id="UP001157502">
    <property type="component" value="Chromosome 11"/>
</dbReference>
<evidence type="ECO:0000313" key="2">
    <source>
        <dbReference type="Proteomes" id="UP001157502"/>
    </source>
</evidence>
<accession>A0ACC2GNX9</accession>
<dbReference type="EMBL" id="CM055738">
    <property type="protein sequence ID" value="KAJ8005342.1"/>
    <property type="molecule type" value="Genomic_DNA"/>
</dbReference>